<dbReference type="KEGG" id="tva:4753173"/>
<protein>
    <submittedName>
        <fullName evidence="1">Uncharacterized protein</fullName>
    </submittedName>
</protein>
<name>A2FI34_TRIV3</name>
<accession>A2FI34</accession>
<sequence length="187" mass="21324">MPSIGPFSVKIESWIDNNRQLNSANQIKTTQIHVGDRNITFEHDLSKSEKYGPQTLHVKLSSGNNESNIFDINFIRRKKVIITVTDIFPSQNKLAIVGTTDESLDNCHIQLSFDNSTFTKKVPIFSNSFDFVSDIPQDARLKINPVRIQVINQKGRVIGETYKSINTENKVSILTNDCNLVYLLRRR</sequence>
<dbReference type="AlphaFoldDB" id="A2FI34"/>
<dbReference type="InParanoid" id="A2FI34"/>
<evidence type="ECO:0000313" key="2">
    <source>
        <dbReference type="Proteomes" id="UP000001542"/>
    </source>
</evidence>
<reference evidence="1" key="2">
    <citation type="journal article" date="2007" name="Science">
        <title>Draft genome sequence of the sexually transmitted pathogen Trichomonas vaginalis.</title>
        <authorList>
            <person name="Carlton J.M."/>
            <person name="Hirt R.P."/>
            <person name="Silva J.C."/>
            <person name="Delcher A.L."/>
            <person name="Schatz M."/>
            <person name="Zhao Q."/>
            <person name="Wortman J.R."/>
            <person name="Bidwell S.L."/>
            <person name="Alsmark U.C.M."/>
            <person name="Besteiro S."/>
            <person name="Sicheritz-Ponten T."/>
            <person name="Noel C.J."/>
            <person name="Dacks J.B."/>
            <person name="Foster P.G."/>
            <person name="Simillion C."/>
            <person name="Van de Peer Y."/>
            <person name="Miranda-Saavedra D."/>
            <person name="Barton G.J."/>
            <person name="Westrop G.D."/>
            <person name="Mueller S."/>
            <person name="Dessi D."/>
            <person name="Fiori P.L."/>
            <person name="Ren Q."/>
            <person name="Paulsen I."/>
            <person name="Zhang H."/>
            <person name="Bastida-Corcuera F.D."/>
            <person name="Simoes-Barbosa A."/>
            <person name="Brown M.T."/>
            <person name="Hayes R.D."/>
            <person name="Mukherjee M."/>
            <person name="Okumura C.Y."/>
            <person name="Schneider R."/>
            <person name="Smith A.J."/>
            <person name="Vanacova S."/>
            <person name="Villalvazo M."/>
            <person name="Haas B.J."/>
            <person name="Pertea M."/>
            <person name="Feldblyum T.V."/>
            <person name="Utterback T.R."/>
            <person name="Shu C.L."/>
            <person name="Osoegawa K."/>
            <person name="de Jong P.J."/>
            <person name="Hrdy I."/>
            <person name="Horvathova L."/>
            <person name="Zubacova Z."/>
            <person name="Dolezal P."/>
            <person name="Malik S.B."/>
            <person name="Logsdon J.M. Jr."/>
            <person name="Henze K."/>
            <person name="Gupta A."/>
            <person name="Wang C.C."/>
            <person name="Dunne R.L."/>
            <person name="Upcroft J.A."/>
            <person name="Upcroft P."/>
            <person name="White O."/>
            <person name="Salzberg S.L."/>
            <person name="Tang P."/>
            <person name="Chiu C.-H."/>
            <person name="Lee Y.-S."/>
            <person name="Embley T.M."/>
            <person name="Coombs G.H."/>
            <person name="Mottram J.C."/>
            <person name="Tachezy J."/>
            <person name="Fraser-Liggett C.M."/>
            <person name="Johnson P.J."/>
        </authorList>
    </citation>
    <scope>NUCLEOTIDE SEQUENCE [LARGE SCALE GENOMIC DNA]</scope>
    <source>
        <strain evidence="1">G3</strain>
    </source>
</reference>
<organism evidence="1 2">
    <name type="scientific">Trichomonas vaginalis (strain ATCC PRA-98 / G3)</name>
    <dbReference type="NCBI Taxonomy" id="412133"/>
    <lineage>
        <taxon>Eukaryota</taxon>
        <taxon>Metamonada</taxon>
        <taxon>Parabasalia</taxon>
        <taxon>Trichomonadida</taxon>
        <taxon>Trichomonadidae</taxon>
        <taxon>Trichomonas</taxon>
    </lineage>
</organism>
<dbReference type="VEuPathDB" id="TrichDB:TVAG_368220"/>
<proteinExistence type="predicted"/>
<reference evidence="1" key="1">
    <citation type="submission" date="2006-10" db="EMBL/GenBank/DDBJ databases">
        <authorList>
            <person name="Amadeo P."/>
            <person name="Zhao Q."/>
            <person name="Wortman J."/>
            <person name="Fraser-Liggett C."/>
            <person name="Carlton J."/>
        </authorList>
    </citation>
    <scope>NUCLEOTIDE SEQUENCE</scope>
    <source>
        <strain evidence="1">G3</strain>
    </source>
</reference>
<dbReference type="EMBL" id="DS113806">
    <property type="protein sequence ID" value="EAX95421.1"/>
    <property type="molecule type" value="Genomic_DNA"/>
</dbReference>
<keyword evidence="2" id="KW-1185">Reference proteome</keyword>
<dbReference type="Proteomes" id="UP000001542">
    <property type="component" value="Unassembled WGS sequence"/>
</dbReference>
<gene>
    <name evidence="1" type="ORF">TVAG_368220</name>
</gene>
<dbReference type="VEuPathDB" id="TrichDB:TVAGG3_0365010"/>
<dbReference type="RefSeq" id="XP_001308351.1">
    <property type="nucleotide sequence ID" value="XM_001308350.1"/>
</dbReference>
<evidence type="ECO:0000313" key="1">
    <source>
        <dbReference type="EMBL" id="EAX95421.1"/>
    </source>
</evidence>